<dbReference type="OrthoDB" id="5857754at2759"/>
<evidence type="ECO:0000313" key="3">
    <source>
        <dbReference type="Proteomes" id="UP000050761"/>
    </source>
</evidence>
<reference evidence="2 3" key="1">
    <citation type="submission" date="2018-11" db="EMBL/GenBank/DDBJ databases">
        <authorList>
            <consortium name="Pathogen Informatics"/>
        </authorList>
    </citation>
    <scope>NUCLEOTIDE SEQUENCE [LARGE SCALE GENOMIC DNA]</scope>
</reference>
<proteinExistence type="predicted"/>
<evidence type="ECO:0000313" key="2">
    <source>
        <dbReference type="EMBL" id="VDO22194.1"/>
    </source>
</evidence>
<feature type="region of interest" description="Disordered" evidence="1">
    <location>
        <begin position="210"/>
        <end position="235"/>
    </location>
</feature>
<dbReference type="WBParaSite" id="HPBE_0000193101-mRNA-1">
    <property type="protein sequence ID" value="HPBE_0000193101-mRNA-1"/>
    <property type="gene ID" value="HPBE_0000193101"/>
</dbReference>
<keyword evidence="3" id="KW-1185">Reference proteome</keyword>
<evidence type="ECO:0000256" key="1">
    <source>
        <dbReference type="SAM" id="MobiDB-lite"/>
    </source>
</evidence>
<sequence length="235" mass="26015">MGGTISRDNTAFSSSCDVHHIDWHCPKKLMCQGTEVECAVNVSLQEVMPNAPFGSLKFSSPYDLARLLSVLSQSHIPESFRIARLLDRNYDVLTPGGLGMAFSFYRQHCIHIVMASVAEAGVVQPEHPPRGTCDPYNTAVIADQARRYAEVHAWTSNSWKDLKPRKNLIVLPAGFEKVLDGFKTKEQVAVVMQKPEDVQPECEDAITCGQDLSTGGPTSSQPNERQEHVSIHHCK</sequence>
<organism evidence="3 4">
    <name type="scientific">Heligmosomoides polygyrus</name>
    <name type="common">Parasitic roundworm</name>
    <dbReference type="NCBI Taxonomy" id="6339"/>
    <lineage>
        <taxon>Eukaryota</taxon>
        <taxon>Metazoa</taxon>
        <taxon>Ecdysozoa</taxon>
        <taxon>Nematoda</taxon>
        <taxon>Chromadorea</taxon>
        <taxon>Rhabditida</taxon>
        <taxon>Rhabditina</taxon>
        <taxon>Rhabditomorpha</taxon>
        <taxon>Strongyloidea</taxon>
        <taxon>Heligmosomidae</taxon>
        <taxon>Heligmosomoides</taxon>
    </lineage>
</organism>
<dbReference type="AlphaFoldDB" id="A0A183F6Y9"/>
<protein>
    <submittedName>
        <fullName evidence="4">SER_THR_PHOSPHATASE domain-containing protein</fullName>
    </submittedName>
</protein>
<feature type="compositionally biased region" description="Polar residues" evidence="1">
    <location>
        <begin position="210"/>
        <end position="223"/>
    </location>
</feature>
<feature type="compositionally biased region" description="Basic and acidic residues" evidence="1">
    <location>
        <begin position="224"/>
        <end position="235"/>
    </location>
</feature>
<evidence type="ECO:0000313" key="4">
    <source>
        <dbReference type="WBParaSite" id="HPBE_0000193101-mRNA-1"/>
    </source>
</evidence>
<accession>A0A183F6Y9</accession>
<dbReference type="EMBL" id="UZAH01002478">
    <property type="protein sequence ID" value="VDO22194.1"/>
    <property type="molecule type" value="Genomic_DNA"/>
</dbReference>
<gene>
    <name evidence="2" type="ORF">HPBE_LOCUS1932</name>
</gene>
<name>A0A183F6Y9_HELPZ</name>
<reference evidence="4" key="2">
    <citation type="submission" date="2019-09" db="UniProtKB">
        <authorList>
            <consortium name="WormBaseParasite"/>
        </authorList>
    </citation>
    <scope>IDENTIFICATION</scope>
</reference>
<accession>A0A3P7UDY2</accession>
<dbReference type="Proteomes" id="UP000050761">
    <property type="component" value="Unassembled WGS sequence"/>
</dbReference>